<evidence type="ECO:0000313" key="3">
    <source>
        <dbReference type="EMBL" id="KAJ1210157.1"/>
    </source>
</evidence>
<feature type="region of interest" description="Disordered" evidence="1">
    <location>
        <begin position="1"/>
        <end position="51"/>
    </location>
</feature>
<dbReference type="EMBL" id="JANPWB010000002">
    <property type="protein sequence ID" value="KAJ1210157.1"/>
    <property type="molecule type" value="Genomic_DNA"/>
</dbReference>
<name>A0AAV7W8B1_PLEWA</name>
<feature type="domain" description="Endonuclease/exonuclease/phosphatase" evidence="2">
    <location>
        <begin position="115"/>
        <end position="304"/>
    </location>
</feature>
<dbReference type="GO" id="GO:0003824">
    <property type="term" value="F:catalytic activity"/>
    <property type="evidence" value="ECO:0007669"/>
    <property type="project" value="InterPro"/>
</dbReference>
<gene>
    <name evidence="3" type="ORF">NDU88_005525</name>
</gene>
<accession>A0AAV7W8B1</accession>
<evidence type="ECO:0000313" key="4">
    <source>
        <dbReference type="Proteomes" id="UP001066276"/>
    </source>
</evidence>
<evidence type="ECO:0000259" key="2">
    <source>
        <dbReference type="Pfam" id="PF03372"/>
    </source>
</evidence>
<feature type="compositionally biased region" description="Basic and acidic residues" evidence="1">
    <location>
        <begin position="1"/>
        <end position="19"/>
    </location>
</feature>
<dbReference type="AlphaFoldDB" id="A0AAV7W8B1"/>
<dbReference type="Pfam" id="PF03372">
    <property type="entry name" value="Exo_endo_phos"/>
    <property type="match status" value="1"/>
</dbReference>
<dbReference type="InterPro" id="IPR005135">
    <property type="entry name" value="Endo/exonuclease/phosphatase"/>
</dbReference>
<dbReference type="Gene3D" id="3.60.10.10">
    <property type="entry name" value="Endonuclease/exonuclease/phosphatase"/>
    <property type="match status" value="1"/>
</dbReference>
<sequence length="448" mass="50224">MTPPERPRSGRVQREHRLSAEGAPKVSPSAPVRAWTAPSARPPGPRPRQHTLHSYDARTLHALNAGRNTACYRATPRRTHGPFTCLTCRFTSLRPNTAPTKPSPSNKHLMCILLNTRSVHRHAVELWNLLDSTAPDIAFLTETWMNASSAPDVAIAVPEGYKITRRDRVNQTGGGIAIIHKNTIRITTNSDDTFTSAEHLHFQIHTNPKTTLRGTLIYRPPGPRTQFSEDITDFVSPHAINSTDFILLGDLNFHLEDDKDRNTTALLDNLANLGLKQLVTTPTHHAGHTLDPVFSSSKYVTFSHSTNLQWTDHSCVHFSFSKTTTHHHPQQTPRRSWNKITGDELTTFLSQNPPTSSTDPNEAANNLTQWITNCADALAPLKKNPPSRCSSKKASWFTDELITSKKNCRSLENTWRTNQTTDNMTALKHATRKHHQLIRATKKTAFKE</sequence>
<dbReference type="SUPFAM" id="SSF56219">
    <property type="entry name" value="DNase I-like"/>
    <property type="match status" value="1"/>
</dbReference>
<dbReference type="PANTHER" id="PTHR46670:SF3">
    <property type="entry name" value="ENDONUCLEASE_EXONUCLEASE_PHOSPHATASE DOMAIN-CONTAINING PROTEIN"/>
    <property type="match status" value="1"/>
</dbReference>
<keyword evidence="4" id="KW-1185">Reference proteome</keyword>
<dbReference type="InterPro" id="IPR036691">
    <property type="entry name" value="Endo/exonu/phosph_ase_sf"/>
</dbReference>
<dbReference type="PANTHER" id="PTHR46670">
    <property type="entry name" value="ENDO/EXONUCLEASE/PHOSPHATASE DOMAIN-CONTAINING PROTEIN"/>
    <property type="match status" value="1"/>
</dbReference>
<evidence type="ECO:0000256" key="1">
    <source>
        <dbReference type="SAM" id="MobiDB-lite"/>
    </source>
</evidence>
<proteinExistence type="predicted"/>
<dbReference type="Proteomes" id="UP001066276">
    <property type="component" value="Chromosome 1_2"/>
</dbReference>
<organism evidence="3 4">
    <name type="scientific">Pleurodeles waltl</name>
    <name type="common">Iberian ribbed newt</name>
    <dbReference type="NCBI Taxonomy" id="8319"/>
    <lineage>
        <taxon>Eukaryota</taxon>
        <taxon>Metazoa</taxon>
        <taxon>Chordata</taxon>
        <taxon>Craniata</taxon>
        <taxon>Vertebrata</taxon>
        <taxon>Euteleostomi</taxon>
        <taxon>Amphibia</taxon>
        <taxon>Batrachia</taxon>
        <taxon>Caudata</taxon>
        <taxon>Salamandroidea</taxon>
        <taxon>Salamandridae</taxon>
        <taxon>Pleurodelinae</taxon>
        <taxon>Pleurodeles</taxon>
    </lineage>
</organism>
<protein>
    <recommendedName>
        <fullName evidence="2">Endonuclease/exonuclease/phosphatase domain-containing protein</fullName>
    </recommendedName>
</protein>
<comment type="caution">
    <text evidence="3">The sequence shown here is derived from an EMBL/GenBank/DDBJ whole genome shotgun (WGS) entry which is preliminary data.</text>
</comment>
<reference evidence="3" key="1">
    <citation type="journal article" date="2022" name="bioRxiv">
        <title>Sequencing and chromosome-scale assembly of the giantPleurodeles waltlgenome.</title>
        <authorList>
            <person name="Brown T."/>
            <person name="Elewa A."/>
            <person name="Iarovenko S."/>
            <person name="Subramanian E."/>
            <person name="Araus A.J."/>
            <person name="Petzold A."/>
            <person name="Susuki M."/>
            <person name="Suzuki K.-i.T."/>
            <person name="Hayashi T."/>
            <person name="Toyoda A."/>
            <person name="Oliveira C."/>
            <person name="Osipova E."/>
            <person name="Leigh N.D."/>
            <person name="Simon A."/>
            <person name="Yun M.H."/>
        </authorList>
    </citation>
    <scope>NUCLEOTIDE SEQUENCE</scope>
    <source>
        <strain evidence="3">20211129_DDA</strain>
        <tissue evidence="3">Liver</tissue>
    </source>
</reference>